<dbReference type="EMBL" id="FXUV01000031">
    <property type="protein sequence ID" value="SMQ12784.1"/>
    <property type="molecule type" value="Genomic_DNA"/>
</dbReference>
<dbReference type="Proteomes" id="UP000215450">
    <property type="component" value="Unassembled WGS sequence"/>
</dbReference>
<organism evidence="2">
    <name type="scientific">Kingella negevensis</name>
    <dbReference type="NCBI Taxonomy" id="1522312"/>
    <lineage>
        <taxon>Bacteria</taxon>
        <taxon>Pseudomonadati</taxon>
        <taxon>Pseudomonadota</taxon>
        <taxon>Betaproteobacteria</taxon>
        <taxon>Neisseriales</taxon>
        <taxon>Neisseriaceae</taxon>
        <taxon>Kingella</taxon>
    </lineage>
</organism>
<dbReference type="EMBL" id="FXUV02000036">
    <property type="protein sequence ID" value="SNB75677.1"/>
    <property type="molecule type" value="Genomic_DNA"/>
</dbReference>
<keyword evidence="1" id="KW-0812">Transmembrane</keyword>
<accession>A0A238HH53</accession>
<sequence>MSLLFATIFIIESFRTRQFSWLITSLLLWLGAYVLLAYQFLPFLHFTTPLQLNITHAFIFISSLIFWCNQLHRYTPQKWQFNSSQLLSLIALSSLIMHIVYLLLIAMVWATYPNGVSGYLVAKLLEFYMLNPSAWYIITATLMLMLHLHSKINQERSNIFSREQFEYGILFTLFMQSGYIIMSLTNPFR</sequence>
<evidence type="ECO:0000313" key="4">
    <source>
        <dbReference type="Proteomes" id="UP000215450"/>
    </source>
</evidence>
<feature type="transmembrane region" description="Helical" evidence="1">
    <location>
        <begin position="89"/>
        <end position="112"/>
    </location>
</feature>
<feature type="transmembrane region" description="Helical" evidence="1">
    <location>
        <begin position="127"/>
        <end position="146"/>
    </location>
</feature>
<keyword evidence="4" id="KW-1185">Reference proteome</keyword>
<feature type="transmembrane region" description="Helical" evidence="1">
    <location>
        <begin position="167"/>
        <end position="185"/>
    </location>
</feature>
<protein>
    <submittedName>
        <fullName evidence="2">Uncharacterized protein</fullName>
    </submittedName>
</protein>
<name>A0A238HH53_9NEIS</name>
<feature type="transmembrane region" description="Helical" evidence="1">
    <location>
        <begin position="50"/>
        <end position="68"/>
    </location>
</feature>
<keyword evidence="1" id="KW-1133">Transmembrane helix</keyword>
<feature type="transmembrane region" description="Helical" evidence="1">
    <location>
        <begin position="21"/>
        <end position="44"/>
    </location>
</feature>
<dbReference type="AlphaFoldDB" id="A0A238HH53"/>
<evidence type="ECO:0000313" key="3">
    <source>
        <dbReference type="EMBL" id="SNB75677.1"/>
    </source>
</evidence>
<keyword evidence="1" id="KW-0472">Membrane</keyword>
<evidence type="ECO:0000313" key="2">
    <source>
        <dbReference type="EMBL" id="SMQ12784.1"/>
    </source>
</evidence>
<gene>
    <name evidence="2" type="ORF">KEBURONENSIS_01600</name>
    <name evidence="3" type="ORF">KEBURONENSIS_01609</name>
</gene>
<reference evidence="2" key="1">
    <citation type="submission" date="2017-05" db="EMBL/GenBank/DDBJ databases">
        <authorList>
            <person name="Song R."/>
            <person name="Chenine A.L."/>
            <person name="Ruprecht R.M."/>
        </authorList>
    </citation>
    <scope>NUCLEOTIDE SEQUENCE</scope>
    <source>
        <strain evidence="2">Kingella_eburonensis</strain>
    </source>
</reference>
<proteinExistence type="predicted"/>
<dbReference type="RefSeq" id="WP_095062896.1">
    <property type="nucleotide sequence ID" value="NZ_FXUV02000036.1"/>
</dbReference>
<evidence type="ECO:0000256" key="1">
    <source>
        <dbReference type="SAM" id="Phobius"/>
    </source>
</evidence>
<reference evidence="3 4" key="2">
    <citation type="submission" date="2017-06" db="EMBL/GenBank/DDBJ databases">
        <authorList>
            <person name="Kim H.J."/>
            <person name="Triplett B.A."/>
        </authorList>
    </citation>
    <scope>NUCLEOTIDE SEQUENCE [LARGE SCALE GENOMIC DNA]</scope>
    <source>
        <strain evidence="3">Kingella_eburonensis</strain>
    </source>
</reference>